<dbReference type="RefSeq" id="WP_136167291.1">
    <property type="nucleotide sequence ID" value="NZ_KZ819084.1"/>
</dbReference>
<sequence length="66" mass="7998">MIKIADYPQMKACAWYLAQDTQFDDREALSFYERNWKYIEQDKLTPHERRLIKRLSEELGNGFLNV</sequence>
<evidence type="ECO:0000313" key="1">
    <source>
        <dbReference type="EMBL" id="PWC13415.1"/>
    </source>
</evidence>
<protein>
    <submittedName>
        <fullName evidence="1">Uncharacterized protein</fullName>
    </submittedName>
</protein>
<dbReference type="AlphaFoldDB" id="A0A2U1TVH7"/>
<organism evidence="1 2">
    <name type="scientific">Brenneria corticis</name>
    <dbReference type="NCBI Taxonomy" id="2173106"/>
    <lineage>
        <taxon>Bacteria</taxon>
        <taxon>Pseudomonadati</taxon>
        <taxon>Pseudomonadota</taxon>
        <taxon>Gammaproteobacteria</taxon>
        <taxon>Enterobacterales</taxon>
        <taxon>Pectobacteriaceae</taxon>
        <taxon>Brenneria</taxon>
    </lineage>
</organism>
<accession>A0A2U1TVH7</accession>
<keyword evidence="2" id="KW-1185">Reference proteome</keyword>
<proteinExistence type="predicted"/>
<name>A0A2U1TVH7_9GAMM</name>
<dbReference type="Proteomes" id="UP000296159">
    <property type="component" value="Unassembled WGS sequence"/>
</dbReference>
<evidence type="ECO:0000313" key="2">
    <source>
        <dbReference type="Proteomes" id="UP000296159"/>
    </source>
</evidence>
<comment type="caution">
    <text evidence="1">The sequence shown here is derived from an EMBL/GenBank/DDBJ whole genome shotgun (WGS) entry which is preliminary data.</text>
</comment>
<reference evidence="1 2" key="1">
    <citation type="submission" date="2018-04" db="EMBL/GenBank/DDBJ databases">
        <title>Brenneria corticis sp.nov.</title>
        <authorList>
            <person name="Li Y."/>
        </authorList>
    </citation>
    <scope>NUCLEOTIDE SEQUENCE [LARGE SCALE GENOMIC DNA]</scope>
    <source>
        <strain evidence="1 2">CFCC 11842</strain>
    </source>
</reference>
<dbReference type="EMBL" id="QDKH01000018">
    <property type="protein sequence ID" value="PWC13415.1"/>
    <property type="molecule type" value="Genomic_DNA"/>
</dbReference>
<gene>
    <name evidence="1" type="ORF">DDT56_15295</name>
</gene>